<dbReference type="Proteomes" id="UP000033115">
    <property type="component" value="Chromosome"/>
</dbReference>
<dbReference type="Pfam" id="PF12674">
    <property type="entry name" value="Zn_ribbon_2"/>
    <property type="match status" value="1"/>
</dbReference>
<accession>A0A0E3M544</accession>
<dbReference type="InterPro" id="IPR053182">
    <property type="entry name" value="YobU-like_regulator"/>
</dbReference>
<dbReference type="InterPro" id="IPR029441">
    <property type="entry name" value="Cass2"/>
</dbReference>
<dbReference type="SUPFAM" id="SSF55136">
    <property type="entry name" value="Probable bacterial effector-binding domain"/>
    <property type="match status" value="1"/>
</dbReference>
<dbReference type="STRING" id="1548.CSCA_0909"/>
<evidence type="ECO:0000313" key="2">
    <source>
        <dbReference type="EMBL" id="AKA68034.1"/>
    </source>
</evidence>
<dbReference type="PANTHER" id="PTHR36444:SF2">
    <property type="entry name" value="TRANSCRIPTIONAL REGULATOR PROTEIN YOBU-RELATED"/>
    <property type="match status" value="1"/>
</dbReference>
<evidence type="ECO:0000259" key="1">
    <source>
        <dbReference type="SMART" id="SM00871"/>
    </source>
</evidence>
<protein>
    <submittedName>
        <fullName evidence="2">Transcription activator effector binding</fullName>
    </submittedName>
</protein>
<dbReference type="InterPro" id="IPR011256">
    <property type="entry name" value="Reg_factor_effector_dom_sf"/>
</dbReference>
<dbReference type="PANTHER" id="PTHR36444">
    <property type="entry name" value="TRANSCRIPTIONAL REGULATOR PROTEIN YOBU-RELATED"/>
    <property type="match status" value="1"/>
</dbReference>
<dbReference type="SMART" id="SM00871">
    <property type="entry name" value="AraC_E_bind"/>
    <property type="match status" value="1"/>
</dbReference>
<organism evidence="2 3">
    <name type="scientific">Clostridium scatologenes</name>
    <dbReference type="NCBI Taxonomy" id="1548"/>
    <lineage>
        <taxon>Bacteria</taxon>
        <taxon>Bacillati</taxon>
        <taxon>Bacillota</taxon>
        <taxon>Clostridia</taxon>
        <taxon>Eubacteriales</taxon>
        <taxon>Clostridiaceae</taxon>
        <taxon>Clostridium</taxon>
    </lineage>
</organism>
<dbReference type="InterPro" id="IPR025868">
    <property type="entry name" value="Zn_ribbon_dom_put"/>
</dbReference>
<dbReference type="EMBL" id="CP009933">
    <property type="protein sequence ID" value="AKA68034.1"/>
    <property type="molecule type" value="Genomic_DNA"/>
</dbReference>
<dbReference type="AlphaFoldDB" id="A0A0E3M544"/>
<name>A0A0E3M544_CLOSL</name>
<gene>
    <name evidence="2" type="ORF">CSCA_0909</name>
</gene>
<dbReference type="HOGENOM" id="CLU_1154827_0_0_9"/>
<dbReference type="Gene3D" id="3.20.80.10">
    <property type="entry name" value="Regulatory factor, effector binding domain"/>
    <property type="match status" value="1"/>
</dbReference>
<evidence type="ECO:0000313" key="3">
    <source>
        <dbReference type="Proteomes" id="UP000033115"/>
    </source>
</evidence>
<feature type="domain" description="AraC effector-binding" evidence="1">
    <location>
        <begin position="87"/>
        <end position="240"/>
    </location>
</feature>
<dbReference type="RefSeq" id="WP_029159536.1">
    <property type="nucleotide sequence ID" value="NZ_CP009933.1"/>
</dbReference>
<sequence length="240" mass="27938">MEQKYCQSCGMPMNEKVYGTEVNNEKNMEYCIYCYENGAFKQPNLTMEEMIDACVPFMKDNGMDENEARNLMKNCLPALKRWRKEDPETRIEEKNKIMIVGKEIRTTNKDGQCIKEISNFWKEFSDEKLGDKILNKTNPDEILGLYCDYENKEFGIYSFIIGYEVSNINSIPEGMVYKVLPASKYCVVTAKGKMPDKVGATWSYIWNSNFQRTYTGDFELYGKKYDDSENAEVDIYIAVK</sequence>
<dbReference type="Pfam" id="PF14526">
    <property type="entry name" value="Cass2"/>
    <property type="match status" value="1"/>
</dbReference>
<proteinExistence type="predicted"/>
<keyword evidence="3" id="KW-1185">Reference proteome</keyword>
<reference evidence="2 3" key="1">
    <citation type="journal article" date="2015" name="J. Biotechnol.">
        <title>Complete genome sequence of a malodorant-producing acetogen, Clostridium scatologenes ATCC 25775(T).</title>
        <authorList>
            <person name="Zhu Z."/>
            <person name="Guo T."/>
            <person name="Zheng H."/>
            <person name="Song T."/>
            <person name="Ouyang P."/>
            <person name="Xie J."/>
        </authorList>
    </citation>
    <scope>NUCLEOTIDE SEQUENCE [LARGE SCALE GENOMIC DNA]</scope>
    <source>
        <strain evidence="2 3">ATCC 25775</strain>
    </source>
</reference>
<dbReference type="InterPro" id="IPR010499">
    <property type="entry name" value="AraC_E-bd"/>
</dbReference>
<dbReference type="KEGG" id="csq:CSCA_0909"/>